<dbReference type="AlphaFoldDB" id="A0AAW0B1C7"/>
<comment type="caution">
    <text evidence="2">The sequence shown here is derived from an EMBL/GenBank/DDBJ whole genome shotgun (WGS) entry which is preliminary data.</text>
</comment>
<feature type="region of interest" description="Disordered" evidence="1">
    <location>
        <begin position="1"/>
        <end position="20"/>
    </location>
</feature>
<feature type="region of interest" description="Disordered" evidence="1">
    <location>
        <begin position="283"/>
        <end position="305"/>
    </location>
</feature>
<proteinExistence type="predicted"/>
<dbReference type="Proteomes" id="UP001362999">
    <property type="component" value="Unassembled WGS sequence"/>
</dbReference>
<keyword evidence="3" id="KW-1185">Reference proteome</keyword>
<feature type="compositionally biased region" description="Polar residues" evidence="1">
    <location>
        <begin position="1"/>
        <end position="12"/>
    </location>
</feature>
<sequence>MLSSACTCTGRQHSGPAAQGINQPGDVCSAEHMSSELPFLQMMMTIIDRMPKAQQPKDAARIRERFKQLSSSTHPRGKPIRPCIILHSSIKKEKAGQSDRIYLMATFDGQDFTELPAIYRDVLIHVYRNLENSTLGSRESSTTRPWLHSCPEWSSKHPQWIIPLAVALSNGRCASMRRWNSRDMRKGAHFCRVELGQLVEEERSIMEIWNQRLGSNPNFLASMYDDMRECKVRASRLTASTTNRSSFSMTSTCTNISRVGSLVTPFKPPLPVLDEDNDFPRLGSPPVVAPSRNAKSLTKAPETGKENGLTARFKTLKIKTSLSRLSLKAPSPRSPHSSSRAPSIRGVAAAEPVIPHEEQGGWTTVLAKAEKGRRWRQGIPPSSPIHVPLFTGSK</sequence>
<reference evidence="2 3" key="1">
    <citation type="journal article" date="2024" name="J Genomics">
        <title>Draft genome sequencing and assembly of Favolaschia claudopus CIRM-BRFM 2984 isolated from oak limbs.</title>
        <authorList>
            <person name="Navarro D."/>
            <person name="Drula E."/>
            <person name="Chaduli D."/>
            <person name="Cazenave R."/>
            <person name="Ahrendt S."/>
            <person name="Wang J."/>
            <person name="Lipzen A."/>
            <person name="Daum C."/>
            <person name="Barry K."/>
            <person name="Grigoriev I.V."/>
            <person name="Favel A."/>
            <person name="Rosso M.N."/>
            <person name="Martin F."/>
        </authorList>
    </citation>
    <scope>NUCLEOTIDE SEQUENCE [LARGE SCALE GENOMIC DNA]</scope>
    <source>
        <strain evidence="2 3">CIRM-BRFM 2984</strain>
    </source>
</reference>
<feature type="compositionally biased region" description="Low complexity" evidence="1">
    <location>
        <begin position="329"/>
        <end position="343"/>
    </location>
</feature>
<organism evidence="2 3">
    <name type="scientific">Favolaschia claudopus</name>
    <dbReference type="NCBI Taxonomy" id="2862362"/>
    <lineage>
        <taxon>Eukaryota</taxon>
        <taxon>Fungi</taxon>
        <taxon>Dikarya</taxon>
        <taxon>Basidiomycota</taxon>
        <taxon>Agaricomycotina</taxon>
        <taxon>Agaricomycetes</taxon>
        <taxon>Agaricomycetidae</taxon>
        <taxon>Agaricales</taxon>
        <taxon>Marasmiineae</taxon>
        <taxon>Mycenaceae</taxon>
        <taxon>Favolaschia</taxon>
    </lineage>
</organism>
<name>A0AAW0B1C7_9AGAR</name>
<feature type="region of interest" description="Disordered" evidence="1">
    <location>
        <begin position="324"/>
        <end position="345"/>
    </location>
</feature>
<protein>
    <submittedName>
        <fullName evidence="2">Uncharacterized protein</fullName>
    </submittedName>
</protein>
<gene>
    <name evidence="2" type="ORF">R3P38DRAFT_3557631</name>
</gene>
<dbReference type="EMBL" id="JAWWNJ010000045">
    <property type="protein sequence ID" value="KAK7019129.1"/>
    <property type="molecule type" value="Genomic_DNA"/>
</dbReference>
<accession>A0AAW0B1C7</accession>
<evidence type="ECO:0000313" key="2">
    <source>
        <dbReference type="EMBL" id="KAK7019129.1"/>
    </source>
</evidence>
<evidence type="ECO:0000313" key="3">
    <source>
        <dbReference type="Proteomes" id="UP001362999"/>
    </source>
</evidence>
<evidence type="ECO:0000256" key="1">
    <source>
        <dbReference type="SAM" id="MobiDB-lite"/>
    </source>
</evidence>